<name>A0A7S4QAH1_9DINO</name>
<protein>
    <submittedName>
        <fullName evidence="1">Uncharacterized protein</fullName>
    </submittedName>
</protein>
<evidence type="ECO:0000313" key="1">
    <source>
        <dbReference type="EMBL" id="CAE4577461.1"/>
    </source>
</evidence>
<dbReference type="AlphaFoldDB" id="A0A7S4QAH1"/>
<reference evidence="1" key="1">
    <citation type="submission" date="2021-01" db="EMBL/GenBank/DDBJ databases">
        <authorList>
            <person name="Corre E."/>
            <person name="Pelletier E."/>
            <person name="Niang G."/>
            <person name="Scheremetjew M."/>
            <person name="Finn R."/>
            <person name="Kale V."/>
            <person name="Holt S."/>
            <person name="Cochrane G."/>
            <person name="Meng A."/>
            <person name="Brown T."/>
            <person name="Cohen L."/>
        </authorList>
    </citation>
    <scope>NUCLEOTIDE SEQUENCE</scope>
    <source>
        <strain evidence="1">CCMP3105</strain>
    </source>
</reference>
<dbReference type="EMBL" id="HBNR01025355">
    <property type="protein sequence ID" value="CAE4577461.1"/>
    <property type="molecule type" value="Transcribed_RNA"/>
</dbReference>
<organism evidence="1">
    <name type="scientific">Alexandrium monilatum</name>
    <dbReference type="NCBI Taxonomy" id="311494"/>
    <lineage>
        <taxon>Eukaryota</taxon>
        <taxon>Sar</taxon>
        <taxon>Alveolata</taxon>
        <taxon>Dinophyceae</taxon>
        <taxon>Gonyaulacales</taxon>
        <taxon>Pyrocystaceae</taxon>
        <taxon>Alexandrium</taxon>
    </lineage>
</organism>
<gene>
    <name evidence="1" type="ORF">AMON00008_LOCUS17081</name>
</gene>
<accession>A0A7S4QAH1</accession>
<proteinExistence type="predicted"/>
<sequence length="177" mass="19653">MRSYSAAKHAVIEHIQANKNGKFVTANNTRFYMDYMKTGIEKTKDQIEMISQCVLNAKGHEDEEEERATDMDFEFAGHEEDPAQIEFEGLDAFIGANPSIEDIVTNNFDQVFCDVTGGSFNDSPFATVWTVSEVLGFVVPPSSTPLTFPPTPIPRSTLPTRARRIDRSSAGVSECHV</sequence>